<organism evidence="8 9">
    <name type="scientific">Pseudokineococcus marinus</name>
    <dbReference type="NCBI Taxonomy" id="351215"/>
    <lineage>
        <taxon>Bacteria</taxon>
        <taxon>Bacillati</taxon>
        <taxon>Actinomycetota</taxon>
        <taxon>Actinomycetes</taxon>
        <taxon>Kineosporiales</taxon>
        <taxon>Kineosporiaceae</taxon>
        <taxon>Pseudokineococcus</taxon>
    </lineage>
</organism>
<proteinExistence type="predicted"/>
<reference evidence="8 9" key="1">
    <citation type="submission" date="2020-05" db="EMBL/GenBank/DDBJ databases">
        <title>MicrobeNet Type strains.</title>
        <authorList>
            <person name="Nicholson A.C."/>
        </authorList>
    </citation>
    <scope>NUCLEOTIDE SEQUENCE [LARGE SCALE GENOMIC DNA]</scope>
    <source>
        <strain evidence="8 9">JCM 14547</strain>
    </source>
</reference>
<evidence type="ECO:0000256" key="5">
    <source>
        <dbReference type="ARBA" id="ARBA00023136"/>
    </source>
</evidence>
<evidence type="ECO:0000256" key="1">
    <source>
        <dbReference type="ARBA" id="ARBA00004236"/>
    </source>
</evidence>
<evidence type="ECO:0000256" key="4">
    <source>
        <dbReference type="ARBA" id="ARBA00022989"/>
    </source>
</evidence>
<sequence length="111" mass="11355">MDSLGLLLRVVASLAAVLGLVWMVRRGMLRGQGGRARAAVGSISVLARQQLTNRASVALVQVGGTGLVLGVTDSSVQVLASRPVDELLAQPVEAAPQPAPRGPRAVASRPA</sequence>
<keyword evidence="5 7" id="KW-0472">Membrane</keyword>
<feature type="transmembrane region" description="Helical" evidence="7">
    <location>
        <begin position="6"/>
        <end position="24"/>
    </location>
</feature>
<dbReference type="Proteomes" id="UP000555552">
    <property type="component" value="Unassembled WGS sequence"/>
</dbReference>
<evidence type="ECO:0000256" key="6">
    <source>
        <dbReference type="SAM" id="MobiDB-lite"/>
    </source>
</evidence>
<evidence type="ECO:0000256" key="2">
    <source>
        <dbReference type="ARBA" id="ARBA00022475"/>
    </source>
</evidence>
<keyword evidence="4 7" id="KW-1133">Transmembrane helix</keyword>
<gene>
    <name evidence="8" type="ORF">HLB09_17445</name>
</gene>
<comment type="subcellular location">
    <subcellularLocation>
        <location evidence="1">Cell membrane</location>
    </subcellularLocation>
</comment>
<keyword evidence="2" id="KW-1003">Cell membrane</keyword>
<dbReference type="AlphaFoldDB" id="A0A849BTQ5"/>
<feature type="region of interest" description="Disordered" evidence="6">
    <location>
        <begin position="90"/>
        <end position="111"/>
    </location>
</feature>
<dbReference type="InterPro" id="IPR022781">
    <property type="entry name" value="Flagellar_biosynth_FliO"/>
</dbReference>
<dbReference type="GO" id="GO:0044781">
    <property type="term" value="P:bacterial-type flagellum organization"/>
    <property type="evidence" value="ECO:0007669"/>
    <property type="project" value="InterPro"/>
</dbReference>
<protein>
    <submittedName>
        <fullName evidence="8">FliO/MopB family protein</fullName>
    </submittedName>
</protein>
<dbReference type="EMBL" id="JABEMA010000550">
    <property type="protein sequence ID" value="NNH24843.1"/>
    <property type="molecule type" value="Genomic_DNA"/>
</dbReference>
<keyword evidence="9" id="KW-1185">Reference proteome</keyword>
<dbReference type="GO" id="GO:0016020">
    <property type="term" value="C:membrane"/>
    <property type="evidence" value="ECO:0007669"/>
    <property type="project" value="InterPro"/>
</dbReference>
<comment type="caution">
    <text evidence="8">The sequence shown here is derived from an EMBL/GenBank/DDBJ whole genome shotgun (WGS) entry which is preliminary data.</text>
</comment>
<evidence type="ECO:0000256" key="3">
    <source>
        <dbReference type="ARBA" id="ARBA00022692"/>
    </source>
</evidence>
<evidence type="ECO:0000313" key="8">
    <source>
        <dbReference type="EMBL" id="NNH24843.1"/>
    </source>
</evidence>
<evidence type="ECO:0000256" key="7">
    <source>
        <dbReference type="SAM" id="Phobius"/>
    </source>
</evidence>
<accession>A0A849BTQ5</accession>
<keyword evidence="3 7" id="KW-0812">Transmembrane</keyword>
<dbReference type="Pfam" id="PF04347">
    <property type="entry name" value="FliO"/>
    <property type="match status" value="1"/>
</dbReference>
<evidence type="ECO:0000313" key="9">
    <source>
        <dbReference type="Proteomes" id="UP000555552"/>
    </source>
</evidence>
<feature type="non-terminal residue" evidence="8">
    <location>
        <position position="111"/>
    </location>
</feature>
<name>A0A849BTQ5_9ACTN</name>
<dbReference type="RefSeq" id="WP_171204531.1">
    <property type="nucleotide sequence ID" value="NZ_JABEMA010000550.1"/>
</dbReference>